<gene>
    <name evidence="8" type="ORF">H9655_22200</name>
</gene>
<dbReference type="EMBL" id="JACSQT010000030">
    <property type="protein sequence ID" value="MBD7939757.1"/>
    <property type="molecule type" value="Genomic_DNA"/>
</dbReference>
<dbReference type="InterPro" id="IPR050259">
    <property type="entry name" value="SDR"/>
</dbReference>
<dbReference type="Gene3D" id="3.40.50.720">
    <property type="entry name" value="NAD(P)-binding Rossmann-like Domain"/>
    <property type="match status" value="1"/>
</dbReference>
<organism evidence="8 9">
    <name type="scientific">Cytobacillus stercorigallinarum</name>
    <dbReference type="NCBI Taxonomy" id="2762240"/>
    <lineage>
        <taxon>Bacteria</taxon>
        <taxon>Bacillati</taxon>
        <taxon>Bacillota</taxon>
        <taxon>Bacilli</taxon>
        <taxon>Bacillales</taxon>
        <taxon>Bacillaceae</taxon>
        <taxon>Cytobacillus</taxon>
    </lineage>
</organism>
<dbReference type="PROSITE" id="PS00061">
    <property type="entry name" value="ADH_SHORT"/>
    <property type="match status" value="1"/>
</dbReference>
<comment type="catalytic activity">
    <reaction evidence="6">
        <text>(S)-acetoin + NAD(+) = diacetyl + NADH + H(+)</text>
        <dbReference type="Rhea" id="RHEA:27286"/>
        <dbReference type="ChEBI" id="CHEBI:15378"/>
        <dbReference type="ChEBI" id="CHEBI:15687"/>
        <dbReference type="ChEBI" id="CHEBI:16583"/>
        <dbReference type="ChEBI" id="CHEBI:57540"/>
        <dbReference type="ChEBI" id="CHEBI:57945"/>
        <dbReference type="EC" id="1.1.1.304"/>
    </reaction>
</comment>
<evidence type="ECO:0000256" key="4">
    <source>
        <dbReference type="ARBA" id="ARBA00023002"/>
    </source>
</evidence>
<keyword evidence="5" id="KW-0520">NAD</keyword>
<evidence type="ECO:0000256" key="5">
    <source>
        <dbReference type="ARBA" id="ARBA00023027"/>
    </source>
</evidence>
<comment type="function">
    <text evidence="1">Catalyzes the irreversible reduction of 2,3-butanediol to (S)-acetoin in the presence of NADH.</text>
</comment>
<keyword evidence="9" id="KW-1185">Reference proteome</keyword>
<evidence type="ECO:0000313" key="9">
    <source>
        <dbReference type="Proteomes" id="UP000657931"/>
    </source>
</evidence>
<dbReference type="InterPro" id="IPR036291">
    <property type="entry name" value="NAD(P)-bd_dom_sf"/>
</dbReference>
<dbReference type="NCBIfam" id="TIGR02415">
    <property type="entry name" value="23BDH"/>
    <property type="match status" value="1"/>
</dbReference>
<dbReference type="InterPro" id="IPR014007">
    <property type="entry name" value="23BDH"/>
</dbReference>
<proteinExistence type="inferred from homology"/>
<protein>
    <recommendedName>
        <fullName evidence="3">diacetyl reductase [(S)-acetoin forming]</fullName>
        <ecNumber evidence="3">1.1.1.304</ecNumber>
    </recommendedName>
</protein>
<evidence type="ECO:0000256" key="3">
    <source>
        <dbReference type="ARBA" id="ARBA00012848"/>
    </source>
</evidence>
<dbReference type="PANTHER" id="PTHR42879:SF2">
    <property type="entry name" value="3-OXOACYL-[ACYL-CARRIER-PROTEIN] REDUCTASE FABG"/>
    <property type="match status" value="1"/>
</dbReference>
<dbReference type="PANTHER" id="PTHR42879">
    <property type="entry name" value="3-OXOACYL-(ACYL-CARRIER-PROTEIN) REDUCTASE"/>
    <property type="match status" value="1"/>
</dbReference>
<comment type="similarity">
    <text evidence="2 7">Belongs to the short-chain dehydrogenases/reductases (SDR) family.</text>
</comment>
<evidence type="ECO:0000256" key="7">
    <source>
        <dbReference type="RuleBase" id="RU000363"/>
    </source>
</evidence>
<accession>A0ABR8QX00</accession>
<dbReference type="EC" id="1.1.1.304" evidence="3"/>
<dbReference type="InterPro" id="IPR020904">
    <property type="entry name" value="Sc_DH/Rdtase_CS"/>
</dbReference>
<dbReference type="InterPro" id="IPR002347">
    <property type="entry name" value="SDR_fam"/>
</dbReference>
<evidence type="ECO:0000256" key="1">
    <source>
        <dbReference type="ARBA" id="ARBA00003200"/>
    </source>
</evidence>
<dbReference type="RefSeq" id="WP_191817409.1">
    <property type="nucleotide sequence ID" value="NZ_JACSQT010000030.1"/>
</dbReference>
<dbReference type="PRINTS" id="PR00080">
    <property type="entry name" value="SDRFAMILY"/>
</dbReference>
<comment type="caution">
    <text evidence="8">The sequence shown here is derived from an EMBL/GenBank/DDBJ whole genome shotgun (WGS) entry which is preliminary data.</text>
</comment>
<dbReference type="PRINTS" id="PR00081">
    <property type="entry name" value="GDHRDH"/>
</dbReference>
<name>A0ABR8QX00_9BACI</name>
<dbReference type="Proteomes" id="UP000657931">
    <property type="component" value="Unassembled WGS sequence"/>
</dbReference>
<evidence type="ECO:0000256" key="2">
    <source>
        <dbReference type="ARBA" id="ARBA00006484"/>
    </source>
</evidence>
<evidence type="ECO:0000313" key="8">
    <source>
        <dbReference type="EMBL" id="MBD7939757.1"/>
    </source>
</evidence>
<sequence>MNSENKVAIVTGSAGGLGKAIAERLANDGFNIVVQDINNDLLLETEKEFKEKGYNVVSFKSDVSKQKEQEELVNFAVKEFNQLDVFVNNAGVDAVTPFLEIDENQLNKLFNINVFGTVYGIQAAAKQFIKQNTKGKIINACSIAGHESYEMLGTYSATKHAVRSYTQVAAKELAKYKINVNAYCPGVAKTKMWERIDEEMVKYDENLNPGDAFEEFSSAIKLGRYQEPKDVANLVSFLSSEDAEYITGQSILTDGGLVYR</sequence>
<keyword evidence="4" id="KW-0560">Oxidoreductase</keyword>
<evidence type="ECO:0000256" key="6">
    <source>
        <dbReference type="ARBA" id="ARBA00047315"/>
    </source>
</evidence>
<dbReference type="Pfam" id="PF00106">
    <property type="entry name" value="adh_short"/>
    <property type="match status" value="1"/>
</dbReference>
<dbReference type="NCBIfam" id="NF005559">
    <property type="entry name" value="PRK07231.1"/>
    <property type="match status" value="1"/>
</dbReference>
<dbReference type="SUPFAM" id="SSF51735">
    <property type="entry name" value="NAD(P)-binding Rossmann-fold domains"/>
    <property type="match status" value="1"/>
</dbReference>
<reference evidence="8 9" key="1">
    <citation type="submission" date="2020-08" db="EMBL/GenBank/DDBJ databases">
        <title>A Genomic Blueprint of the Chicken Gut Microbiome.</title>
        <authorList>
            <person name="Gilroy R."/>
            <person name="Ravi A."/>
            <person name="Getino M."/>
            <person name="Pursley I."/>
            <person name="Horton D.L."/>
            <person name="Alikhan N.-F."/>
            <person name="Baker D."/>
            <person name="Gharbi K."/>
            <person name="Hall N."/>
            <person name="Watson M."/>
            <person name="Adriaenssens E.M."/>
            <person name="Foster-Nyarko E."/>
            <person name="Jarju S."/>
            <person name="Secka A."/>
            <person name="Antonio M."/>
            <person name="Oren A."/>
            <person name="Chaudhuri R."/>
            <person name="La Ragione R.M."/>
            <person name="Hildebrand F."/>
            <person name="Pallen M.J."/>
        </authorList>
    </citation>
    <scope>NUCLEOTIDE SEQUENCE [LARGE SCALE GENOMIC DNA]</scope>
    <source>
        <strain evidence="8 9">Sa5YUA1</strain>
    </source>
</reference>